<evidence type="ECO:0000313" key="1">
    <source>
        <dbReference type="EMBL" id="TWG14474.1"/>
    </source>
</evidence>
<dbReference type="Gene3D" id="3.10.180.10">
    <property type="entry name" value="2,3-Dihydroxybiphenyl 1,2-Dioxygenase, domain 1"/>
    <property type="match status" value="1"/>
</dbReference>
<dbReference type="InterPro" id="IPR029068">
    <property type="entry name" value="Glyas_Bleomycin-R_OHBP_Dase"/>
</dbReference>
<gene>
    <name evidence="1" type="ORF">FHX34_104774</name>
</gene>
<dbReference type="EMBL" id="VIWY01000004">
    <property type="protein sequence ID" value="TWG14474.1"/>
    <property type="molecule type" value="Genomic_DNA"/>
</dbReference>
<dbReference type="OrthoDB" id="1492945at2"/>
<accession>A0A561VS77</accession>
<protein>
    <recommendedName>
        <fullName evidence="3">VOC domain-containing protein</fullName>
    </recommendedName>
</protein>
<dbReference type="AlphaFoldDB" id="A0A561VS77"/>
<proteinExistence type="predicted"/>
<sequence>MILKTYARVFVASLDQSLPLLEKLVGRPADLRFPFDQVEIAAVGDFLVIAGDQQALDPLREAVGPVIVDDLEKTIRELIDAGATIDQPVSPSVTGSFAYLRHPDGSLVEYVQWRPELVTRIIT</sequence>
<dbReference type="RefSeq" id="WP_122980441.1">
    <property type="nucleotide sequence ID" value="NZ_BOMX01000147.1"/>
</dbReference>
<evidence type="ECO:0000313" key="2">
    <source>
        <dbReference type="Proteomes" id="UP000320239"/>
    </source>
</evidence>
<evidence type="ECO:0008006" key="3">
    <source>
        <dbReference type="Google" id="ProtNLM"/>
    </source>
</evidence>
<reference evidence="1 2" key="1">
    <citation type="submission" date="2019-06" db="EMBL/GenBank/DDBJ databases">
        <title>Sequencing the genomes of 1000 actinobacteria strains.</title>
        <authorList>
            <person name="Klenk H.-P."/>
        </authorList>
    </citation>
    <scope>NUCLEOTIDE SEQUENCE [LARGE SCALE GENOMIC DNA]</scope>
    <source>
        <strain evidence="1 2">DSM 43866</strain>
    </source>
</reference>
<organism evidence="1 2">
    <name type="scientific">Actinoplanes teichomyceticus</name>
    <dbReference type="NCBI Taxonomy" id="1867"/>
    <lineage>
        <taxon>Bacteria</taxon>
        <taxon>Bacillati</taxon>
        <taxon>Actinomycetota</taxon>
        <taxon>Actinomycetes</taxon>
        <taxon>Micromonosporales</taxon>
        <taxon>Micromonosporaceae</taxon>
        <taxon>Actinoplanes</taxon>
    </lineage>
</organism>
<name>A0A561VS77_ACTTI</name>
<dbReference type="Proteomes" id="UP000320239">
    <property type="component" value="Unassembled WGS sequence"/>
</dbReference>
<keyword evidence="2" id="KW-1185">Reference proteome</keyword>
<comment type="caution">
    <text evidence="1">The sequence shown here is derived from an EMBL/GenBank/DDBJ whole genome shotgun (WGS) entry which is preliminary data.</text>
</comment>
<dbReference type="SUPFAM" id="SSF54593">
    <property type="entry name" value="Glyoxalase/Bleomycin resistance protein/Dihydroxybiphenyl dioxygenase"/>
    <property type="match status" value="1"/>
</dbReference>